<evidence type="ECO:0000256" key="3">
    <source>
        <dbReference type="ARBA" id="ARBA00022980"/>
    </source>
</evidence>
<dbReference type="AlphaFoldDB" id="A0A4V3D4A7"/>
<reference evidence="9 10" key="1">
    <citation type="submission" date="2019-03" db="EMBL/GenBank/DDBJ databases">
        <title>Genomic Encyclopedia of Type Strains, Phase IV (KMG-IV): sequencing the most valuable type-strain genomes for metagenomic binning, comparative biology and taxonomic classification.</title>
        <authorList>
            <person name="Goeker M."/>
        </authorList>
    </citation>
    <scope>NUCLEOTIDE SEQUENCE [LARGE SCALE GENOMIC DNA]</scope>
    <source>
        <strain evidence="9 10">DSM 28697</strain>
    </source>
</reference>
<dbReference type="NCBIfam" id="TIGR00731">
    <property type="entry name" value="bL25_bact_ctc"/>
    <property type="match status" value="1"/>
</dbReference>
<evidence type="ECO:0000313" key="10">
    <source>
        <dbReference type="Proteomes" id="UP000295632"/>
    </source>
</evidence>
<gene>
    <name evidence="5" type="primary">rplY</name>
    <name evidence="5" type="synonym">ctc</name>
    <name evidence="9" type="ORF">EV213_12532</name>
</gene>
<dbReference type="SUPFAM" id="SSF50715">
    <property type="entry name" value="Ribosomal protein L25-like"/>
    <property type="match status" value="1"/>
</dbReference>
<evidence type="ECO:0000259" key="8">
    <source>
        <dbReference type="Pfam" id="PF14693"/>
    </source>
</evidence>
<evidence type="ECO:0000256" key="4">
    <source>
        <dbReference type="ARBA" id="ARBA00023274"/>
    </source>
</evidence>
<proteinExistence type="inferred from homology"/>
<dbReference type="InterPro" id="IPR020056">
    <property type="entry name" value="Rbsml_bL25/Gln-tRNA_synth_N"/>
</dbReference>
<name>A0A4V3D4A7_9BACI</name>
<dbReference type="PANTHER" id="PTHR33284">
    <property type="entry name" value="RIBOSOMAL PROTEIN L25/GLN-TRNA SYNTHETASE, ANTI-CODON-BINDING DOMAIN-CONTAINING PROTEIN"/>
    <property type="match status" value="1"/>
</dbReference>
<dbReference type="Proteomes" id="UP000295632">
    <property type="component" value="Unassembled WGS sequence"/>
</dbReference>
<comment type="function">
    <text evidence="5">This is one of the proteins that binds to the 5S RNA in the ribosome where it forms part of the central protuberance.</text>
</comment>
<feature type="domain" description="Large ribosomal subunit protein bL25 beta" evidence="8">
    <location>
        <begin position="101"/>
        <end position="182"/>
    </location>
</feature>
<dbReference type="Pfam" id="PF14693">
    <property type="entry name" value="Ribosomal_TL5_C"/>
    <property type="match status" value="1"/>
</dbReference>
<evidence type="ECO:0000259" key="7">
    <source>
        <dbReference type="Pfam" id="PF01386"/>
    </source>
</evidence>
<dbReference type="PANTHER" id="PTHR33284:SF1">
    <property type="entry name" value="RIBOSOMAL PROTEIN L25_GLN-TRNA SYNTHETASE, ANTI-CODON-BINDING DOMAIN-CONTAINING PROTEIN"/>
    <property type="match status" value="1"/>
</dbReference>
<keyword evidence="10" id="KW-1185">Reference proteome</keyword>
<dbReference type="HAMAP" id="MF_01334">
    <property type="entry name" value="Ribosomal_bL25_CTC"/>
    <property type="match status" value="1"/>
</dbReference>
<dbReference type="GO" id="GO:0022625">
    <property type="term" value="C:cytosolic large ribosomal subunit"/>
    <property type="evidence" value="ECO:0007669"/>
    <property type="project" value="TreeGrafter"/>
</dbReference>
<evidence type="ECO:0000256" key="1">
    <source>
        <dbReference type="ARBA" id="ARBA00022730"/>
    </source>
</evidence>
<evidence type="ECO:0000313" key="9">
    <source>
        <dbReference type="EMBL" id="TDQ34228.1"/>
    </source>
</evidence>
<dbReference type="Pfam" id="PF01386">
    <property type="entry name" value="Ribosomal_L25p"/>
    <property type="match status" value="1"/>
</dbReference>
<organism evidence="9 10">
    <name type="scientific">Aureibacillus halotolerans</name>
    <dbReference type="NCBI Taxonomy" id="1508390"/>
    <lineage>
        <taxon>Bacteria</taxon>
        <taxon>Bacillati</taxon>
        <taxon>Bacillota</taxon>
        <taxon>Bacilli</taxon>
        <taxon>Bacillales</taxon>
        <taxon>Bacillaceae</taxon>
        <taxon>Aureibacillus</taxon>
    </lineage>
</organism>
<dbReference type="InterPro" id="IPR037121">
    <property type="entry name" value="Ribosomal_bL25_C"/>
</dbReference>
<dbReference type="CDD" id="cd00495">
    <property type="entry name" value="Ribosomal_L25_TL5_CTC"/>
    <property type="match status" value="1"/>
</dbReference>
<accession>A0A4V3D4A7</accession>
<keyword evidence="3 5" id="KW-0689">Ribosomal protein</keyword>
<dbReference type="InterPro" id="IPR001021">
    <property type="entry name" value="Ribosomal_bL25_long"/>
</dbReference>
<keyword evidence="4 5" id="KW-0687">Ribonucleoprotein</keyword>
<dbReference type="GO" id="GO:0006412">
    <property type="term" value="P:translation"/>
    <property type="evidence" value="ECO:0007669"/>
    <property type="project" value="UniProtKB-UniRule"/>
</dbReference>
<feature type="domain" description="Large ribosomal subunit protein bL25 L25" evidence="7">
    <location>
        <begin position="5"/>
        <end position="92"/>
    </location>
</feature>
<dbReference type="Gene3D" id="2.40.240.10">
    <property type="entry name" value="Ribosomal Protein L25, Chain P"/>
    <property type="match status" value="1"/>
</dbReference>
<dbReference type="EMBL" id="SNYJ01000025">
    <property type="protein sequence ID" value="TDQ34228.1"/>
    <property type="molecule type" value="Genomic_DNA"/>
</dbReference>
<dbReference type="GO" id="GO:0003735">
    <property type="term" value="F:structural constituent of ribosome"/>
    <property type="evidence" value="ECO:0007669"/>
    <property type="project" value="InterPro"/>
</dbReference>
<feature type="region of interest" description="Disordered" evidence="6">
    <location>
        <begin position="178"/>
        <end position="212"/>
    </location>
</feature>
<dbReference type="OrthoDB" id="9790002at2"/>
<comment type="similarity">
    <text evidence="5">Belongs to the bacterial ribosomal protein bL25 family. CTC subfamily.</text>
</comment>
<feature type="compositionally biased region" description="Acidic residues" evidence="6">
    <location>
        <begin position="184"/>
        <end position="212"/>
    </location>
</feature>
<sequence length="212" mass="22821">MAHTLHAKPRQADKQSSLTSLRSKGYFPAIVYGYKTENTSVAVEYAEFVKTMRDAGRTGVLDLSIDGGKKVQVMLHDIQTDPLKDRVIHADFIAVNMNADVEVDVTVSIEGDSVGVKEGGVAQHIEHTLLVRAKPADLPEQITVDISELNIGDSLSVGDIKTSGAFEVLTDAEATIVTIQPPTVEEEPEDATEDAADEEAASEGSETENKED</sequence>
<dbReference type="Gene3D" id="2.170.120.20">
    <property type="entry name" value="Ribosomal protein L25, beta domain"/>
    <property type="match status" value="1"/>
</dbReference>
<dbReference type="InterPro" id="IPR011035">
    <property type="entry name" value="Ribosomal_bL25/Gln-tRNA_synth"/>
</dbReference>
<protein>
    <recommendedName>
        <fullName evidence="5">Large ribosomal subunit protein bL25</fullName>
    </recommendedName>
    <alternativeName>
        <fullName evidence="5">General stress protein CTC</fullName>
    </alternativeName>
</protein>
<comment type="subunit">
    <text evidence="5">Part of the 50S ribosomal subunit; part of the 5S rRNA/L5/L18/L25 subcomplex. Contacts the 5S rRNA. Binds to the 5S rRNA independently of L5 and L18.</text>
</comment>
<dbReference type="InterPro" id="IPR029751">
    <property type="entry name" value="Ribosomal_L25_dom"/>
</dbReference>
<dbReference type="GO" id="GO:0008097">
    <property type="term" value="F:5S rRNA binding"/>
    <property type="evidence" value="ECO:0007669"/>
    <property type="project" value="InterPro"/>
</dbReference>
<dbReference type="InterPro" id="IPR020057">
    <property type="entry name" value="Ribosomal_bL25_b-dom"/>
</dbReference>
<evidence type="ECO:0000256" key="2">
    <source>
        <dbReference type="ARBA" id="ARBA00022884"/>
    </source>
</evidence>
<dbReference type="RefSeq" id="WP_133582177.1">
    <property type="nucleotide sequence ID" value="NZ_SNYJ01000025.1"/>
</dbReference>
<evidence type="ECO:0000256" key="5">
    <source>
        <dbReference type="HAMAP-Rule" id="MF_01334"/>
    </source>
</evidence>
<comment type="caution">
    <text evidence="9">The sequence shown here is derived from an EMBL/GenBank/DDBJ whole genome shotgun (WGS) entry which is preliminary data.</text>
</comment>
<keyword evidence="2 5" id="KW-0694">RNA-binding</keyword>
<evidence type="ECO:0000256" key="6">
    <source>
        <dbReference type="SAM" id="MobiDB-lite"/>
    </source>
</evidence>
<dbReference type="NCBIfam" id="NF004133">
    <property type="entry name" value="PRK05618.2-4"/>
    <property type="match status" value="1"/>
</dbReference>
<dbReference type="InterPro" id="IPR020930">
    <property type="entry name" value="Ribosomal_uL5_bac-type"/>
</dbReference>
<keyword evidence="1 5" id="KW-0699">rRNA-binding</keyword>